<dbReference type="GO" id="GO:0004408">
    <property type="term" value="F:holocytochrome-c synthase activity"/>
    <property type="evidence" value="ECO:0007669"/>
    <property type="project" value="UniProtKB-EC"/>
</dbReference>
<dbReference type="OrthoDB" id="4243at2759"/>
<comment type="catalytic activity">
    <reaction evidence="10">
        <text>holo-[cytochrome c] = apo-[cytochrome c] + heme b</text>
        <dbReference type="Rhea" id="RHEA:22648"/>
        <dbReference type="Rhea" id="RHEA-COMP:10725"/>
        <dbReference type="Rhea" id="RHEA-COMP:10726"/>
        <dbReference type="ChEBI" id="CHEBI:29950"/>
        <dbReference type="ChEBI" id="CHEBI:60344"/>
        <dbReference type="ChEBI" id="CHEBI:83739"/>
        <dbReference type="EC" id="4.4.1.17"/>
    </reaction>
</comment>
<dbReference type="EC" id="4.4.1.17" evidence="10"/>
<comment type="function">
    <text evidence="10">Lyase that catalyzes the covalent linking of the heme group to the cytochrome C apoprotein to produce the mature functional cytochrome.</text>
</comment>
<keyword evidence="9 10" id="KW-0456">Lyase</keyword>
<evidence type="ECO:0000256" key="11">
    <source>
        <dbReference type="SAM" id="MobiDB-lite"/>
    </source>
</evidence>
<keyword evidence="6 10" id="KW-0408">Iron</keyword>
<evidence type="ECO:0000256" key="2">
    <source>
        <dbReference type="ARBA" id="ARBA00007255"/>
    </source>
</evidence>
<keyword evidence="4 10" id="KW-0479">Metal-binding</keyword>
<comment type="similarity">
    <text evidence="2 10">Belongs to the cytochrome c-type heme lyase family.</text>
</comment>
<dbReference type="Proteomes" id="UP000182334">
    <property type="component" value="Chromosome VI"/>
</dbReference>
<evidence type="ECO:0000256" key="9">
    <source>
        <dbReference type="ARBA" id="ARBA00023239"/>
    </source>
</evidence>
<evidence type="ECO:0000256" key="7">
    <source>
        <dbReference type="ARBA" id="ARBA00023128"/>
    </source>
</evidence>
<keyword evidence="7 10" id="KW-0496">Mitochondrion</keyword>
<dbReference type="PANTHER" id="PTHR12743">
    <property type="entry name" value="CYTOCHROME C1 HEME LYASE"/>
    <property type="match status" value="1"/>
</dbReference>
<dbReference type="STRING" id="45354.A0A1L0C011"/>
<sequence>MAEEKCPVDHTKRGEWMQKMSGSPPVDDQPKCPVDHSARSQWLGSVSVTAKTSSEAVEVAQGAETSVGAVSDTQDTGCDSSKISDASQIASDLSLPTEREISSIPRTDAPSNWIYPSQKQFYDAMKRKKWNPEAQDMLTVVPIHNHVNELAWKNILNWERTHVEESNQKCGGISLTSFKGDLKKLTPRAWFKWAVLGLDKPFDRHDWVISRCGLEVPYVIDFYSAGASGVIVDVRPKLNSWEGLKLRVGRALGWA</sequence>
<keyword evidence="3 10" id="KW-0349">Heme</keyword>
<keyword evidence="13" id="KW-1185">Reference proteome</keyword>
<dbReference type="PROSITE" id="PS00822">
    <property type="entry name" value="CYTO_HEME_LYASE_2"/>
    <property type="match status" value="1"/>
</dbReference>
<dbReference type="GO" id="GO:0046872">
    <property type="term" value="F:metal ion binding"/>
    <property type="evidence" value="ECO:0007669"/>
    <property type="project" value="UniProtKB-KW"/>
</dbReference>
<evidence type="ECO:0000313" key="13">
    <source>
        <dbReference type="Proteomes" id="UP000182334"/>
    </source>
</evidence>
<dbReference type="GO" id="GO:0005743">
    <property type="term" value="C:mitochondrial inner membrane"/>
    <property type="evidence" value="ECO:0007669"/>
    <property type="project" value="UniProtKB-SubCell"/>
</dbReference>
<dbReference type="Pfam" id="PF01265">
    <property type="entry name" value="Cyto_heme_lyase"/>
    <property type="match status" value="1"/>
</dbReference>
<evidence type="ECO:0000256" key="8">
    <source>
        <dbReference type="ARBA" id="ARBA00023136"/>
    </source>
</evidence>
<evidence type="ECO:0000256" key="6">
    <source>
        <dbReference type="ARBA" id="ARBA00023004"/>
    </source>
</evidence>
<dbReference type="InterPro" id="IPR000511">
    <property type="entry name" value="Holocyt_c/c1_synthase"/>
</dbReference>
<feature type="compositionally biased region" description="Basic and acidic residues" evidence="11">
    <location>
        <begin position="1"/>
        <end position="16"/>
    </location>
</feature>
<dbReference type="PROSITE" id="PS00821">
    <property type="entry name" value="CYTO_HEME_LYASE_1"/>
    <property type="match status" value="1"/>
</dbReference>
<evidence type="ECO:0000256" key="5">
    <source>
        <dbReference type="ARBA" id="ARBA00022792"/>
    </source>
</evidence>
<dbReference type="PANTHER" id="PTHR12743:SF0">
    <property type="entry name" value="HOLOCYTOCHROME C-TYPE SYNTHASE"/>
    <property type="match status" value="1"/>
</dbReference>
<name>A0A1L0C011_9ASCO</name>
<evidence type="ECO:0000256" key="10">
    <source>
        <dbReference type="RuleBase" id="RU363130"/>
    </source>
</evidence>
<reference evidence="12 13" key="1">
    <citation type="submission" date="2016-10" db="EMBL/GenBank/DDBJ databases">
        <authorList>
            <person name="de Groot N.N."/>
        </authorList>
    </citation>
    <scope>NUCLEOTIDE SEQUENCE [LARGE SCALE GENOMIC DNA]</scope>
    <source>
        <strain evidence="12 13">CBS 141442</strain>
    </source>
</reference>
<organism evidence="12 13">
    <name type="scientific">Sungouiella intermedia</name>
    <dbReference type="NCBI Taxonomy" id="45354"/>
    <lineage>
        <taxon>Eukaryota</taxon>
        <taxon>Fungi</taxon>
        <taxon>Dikarya</taxon>
        <taxon>Ascomycota</taxon>
        <taxon>Saccharomycotina</taxon>
        <taxon>Pichiomycetes</taxon>
        <taxon>Metschnikowiaceae</taxon>
        <taxon>Sungouiella</taxon>
    </lineage>
</organism>
<keyword evidence="5 10" id="KW-0999">Mitochondrion inner membrane</keyword>
<protein>
    <recommendedName>
        <fullName evidence="10">Holocytochrome c-type synthase</fullName>
        <ecNumber evidence="10">4.4.1.17</ecNumber>
    </recommendedName>
</protein>
<feature type="region of interest" description="Disordered" evidence="11">
    <location>
        <begin position="1"/>
        <end position="35"/>
    </location>
</feature>
<dbReference type="AlphaFoldDB" id="A0A1L0C011"/>
<accession>A0A1L0C011</accession>
<evidence type="ECO:0000256" key="4">
    <source>
        <dbReference type="ARBA" id="ARBA00022723"/>
    </source>
</evidence>
<dbReference type="EMBL" id="LT635761">
    <property type="protein sequence ID" value="SGZ56913.1"/>
    <property type="molecule type" value="Genomic_DNA"/>
</dbReference>
<proteinExistence type="inferred from homology"/>
<evidence type="ECO:0000256" key="1">
    <source>
        <dbReference type="ARBA" id="ARBA00004273"/>
    </source>
</evidence>
<comment type="subcellular location">
    <subcellularLocation>
        <location evidence="1 10">Mitochondrion inner membrane</location>
    </subcellularLocation>
</comment>
<evidence type="ECO:0000256" key="3">
    <source>
        <dbReference type="ARBA" id="ARBA00022617"/>
    </source>
</evidence>
<keyword evidence="8 10" id="KW-0472">Membrane</keyword>
<gene>
    <name evidence="12" type="ORF">SAMEA4029010_CIC11G00000002301</name>
</gene>
<evidence type="ECO:0000313" key="12">
    <source>
        <dbReference type="EMBL" id="SGZ56913.1"/>
    </source>
</evidence>